<feature type="transmembrane region" description="Helical" evidence="8">
    <location>
        <begin position="78"/>
        <end position="96"/>
    </location>
</feature>
<dbReference type="PANTHER" id="PTHR23522:SF10">
    <property type="entry name" value="3-PHENYLPROPIONIC ACID TRANSPORTER-RELATED"/>
    <property type="match status" value="1"/>
</dbReference>
<evidence type="ECO:0000256" key="7">
    <source>
        <dbReference type="ARBA" id="ARBA00023136"/>
    </source>
</evidence>
<dbReference type="GO" id="GO:0005886">
    <property type="term" value="C:plasma membrane"/>
    <property type="evidence" value="ECO:0007669"/>
    <property type="project" value="UniProtKB-SubCell"/>
</dbReference>
<feature type="transmembrane region" description="Helical" evidence="8">
    <location>
        <begin position="48"/>
        <end position="66"/>
    </location>
</feature>
<feature type="transmembrane region" description="Helical" evidence="8">
    <location>
        <begin position="138"/>
        <end position="158"/>
    </location>
</feature>
<feature type="transmembrane region" description="Helical" evidence="8">
    <location>
        <begin position="293"/>
        <end position="312"/>
    </location>
</feature>
<dbReference type="InterPro" id="IPR036259">
    <property type="entry name" value="MFS_trans_sf"/>
</dbReference>
<proteinExistence type="predicted"/>
<evidence type="ECO:0000256" key="1">
    <source>
        <dbReference type="ARBA" id="ARBA00004429"/>
    </source>
</evidence>
<protein>
    <submittedName>
        <fullName evidence="10">MFS transporter</fullName>
    </submittedName>
</protein>
<dbReference type="EMBL" id="RLII01000003">
    <property type="protein sequence ID" value="RXE59981.1"/>
    <property type="molecule type" value="Genomic_DNA"/>
</dbReference>
<dbReference type="OrthoDB" id="65739at2"/>
<evidence type="ECO:0000256" key="8">
    <source>
        <dbReference type="SAM" id="Phobius"/>
    </source>
</evidence>
<dbReference type="InterPro" id="IPR024989">
    <property type="entry name" value="MFS_assoc_dom"/>
</dbReference>
<dbReference type="PROSITE" id="PS50850">
    <property type="entry name" value="MFS"/>
    <property type="match status" value="1"/>
</dbReference>
<feature type="transmembrane region" description="Helical" evidence="8">
    <location>
        <begin position="12"/>
        <end position="36"/>
    </location>
</feature>
<evidence type="ECO:0000259" key="9">
    <source>
        <dbReference type="PROSITE" id="PS50850"/>
    </source>
</evidence>
<dbReference type="AlphaFoldDB" id="A0A4Q0I6J4"/>
<comment type="subcellular location">
    <subcellularLocation>
        <location evidence="1">Cell inner membrane</location>
        <topology evidence="1">Multi-pass membrane protein</topology>
    </subcellularLocation>
</comment>
<dbReference type="SUPFAM" id="SSF103473">
    <property type="entry name" value="MFS general substrate transporter"/>
    <property type="match status" value="1"/>
</dbReference>
<evidence type="ECO:0000256" key="6">
    <source>
        <dbReference type="ARBA" id="ARBA00022989"/>
    </source>
</evidence>
<dbReference type="GO" id="GO:0022857">
    <property type="term" value="F:transmembrane transporter activity"/>
    <property type="evidence" value="ECO:0007669"/>
    <property type="project" value="InterPro"/>
</dbReference>
<evidence type="ECO:0000256" key="4">
    <source>
        <dbReference type="ARBA" id="ARBA00022519"/>
    </source>
</evidence>
<sequence>MILDNLKHSEKYPYSFILFYSLLYMGFAVFSVFMPVYLDELGYDNTDIGTLLSISSFVGLFAQPMWGVISDRAKAKNNVLKTLVLFSSLGTLLFGISGNYYYIFAVMVVYAFFQTPIVPIGDAITLEYITATRWKYGPIRLAGTLGYAVMAVLAGVLTKKNVNGIFLICFVMGIMTFLTIFRMPTVKGHQSNQNKLSILELFKNRELVLLIGLTIAVHTSIGFYNSFFSIYYKSMGADNTIIGWAIFIASISEVLFLIIGDGIIKRLGIKLTLFGAAFVSIIRWAAFGLVDNIYVILALQILHGFTFIVLAYSMSIYINNEVPSELKASGQTINAVVGVGLSKIIGSIGGGALSDFIGIRQVFFANALIILVWIVVFGAIFFVRSKREKLARM</sequence>
<evidence type="ECO:0000256" key="2">
    <source>
        <dbReference type="ARBA" id="ARBA00022448"/>
    </source>
</evidence>
<organism evidence="10 11">
    <name type="scientific">Acetivibrio mesophilus</name>
    <dbReference type="NCBI Taxonomy" id="2487273"/>
    <lineage>
        <taxon>Bacteria</taxon>
        <taxon>Bacillati</taxon>
        <taxon>Bacillota</taxon>
        <taxon>Clostridia</taxon>
        <taxon>Eubacteriales</taxon>
        <taxon>Oscillospiraceae</taxon>
        <taxon>Acetivibrio</taxon>
    </lineage>
</organism>
<keyword evidence="4" id="KW-0997">Cell inner membrane</keyword>
<dbReference type="PIRSF" id="PIRSF004925">
    <property type="entry name" value="HcaT"/>
    <property type="match status" value="1"/>
</dbReference>
<feature type="domain" description="Major facilitator superfamily (MFS) profile" evidence="9">
    <location>
        <begin position="1"/>
        <end position="390"/>
    </location>
</feature>
<comment type="caution">
    <text evidence="10">The sequence shown here is derived from an EMBL/GenBank/DDBJ whole genome shotgun (WGS) entry which is preliminary data.</text>
</comment>
<evidence type="ECO:0000256" key="3">
    <source>
        <dbReference type="ARBA" id="ARBA00022475"/>
    </source>
</evidence>
<name>A0A4Q0I6J4_9FIRM</name>
<reference evidence="11" key="1">
    <citation type="submission" date="2018-11" db="EMBL/GenBank/DDBJ databases">
        <title>Genome sequencing of a novel mesophilic and cellulolytic organism within the genus Hungateiclostridium.</title>
        <authorList>
            <person name="Rettenmaier R."/>
            <person name="Liebl W."/>
            <person name="Zverlov V."/>
        </authorList>
    </citation>
    <scope>NUCLEOTIDE SEQUENCE [LARGE SCALE GENOMIC DNA]</scope>
    <source>
        <strain evidence="11">N2K1</strain>
    </source>
</reference>
<keyword evidence="7 8" id="KW-0472">Membrane</keyword>
<keyword evidence="2" id="KW-0813">Transport</keyword>
<feature type="transmembrane region" description="Helical" evidence="8">
    <location>
        <begin position="164"/>
        <end position="186"/>
    </location>
</feature>
<dbReference type="PANTHER" id="PTHR23522">
    <property type="entry name" value="BLL5896 PROTEIN"/>
    <property type="match status" value="1"/>
</dbReference>
<gene>
    <name evidence="10" type="ORF">EFD62_04305</name>
</gene>
<feature type="transmembrane region" description="Helical" evidence="8">
    <location>
        <begin position="207"/>
        <end position="229"/>
    </location>
</feature>
<evidence type="ECO:0000256" key="5">
    <source>
        <dbReference type="ARBA" id="ARBA00022692"/>
    </source>
</evidence>
<keyword evidence="5 8" id="KW-0812">Transmembrane</keyword>
<dbReference type="Pfam" id="PF12832">
    <property type="entry name" value="MFS_1_like"/>
    <property type="match status" value="1"/>
</dbReference>
<feature type="transmembrane region" description="Helical" evidence="8">
    <location>
        <begin position="363"/>
        <end position="383"/>
    </location>
</feature>
<dbReference type="Proteomes" id="UP000289166">
    <property type="component" value="Unassembled WGS sequence"/>
</dbReference>
<keyword evidence="11" id="KW-1185">Reference proteome</keyword>
<feature type="transmembrane region" description="Helical" evidence="8">
    <location>
        <begin position="267"/>
        <end position="287"/>
    </location>
</feature>
<evidence type="ECO:0000313" key="11">
    <source>
        <dbReference type="Proteomes" id="UP000289166"/>
    </source>
</evidence>
<evidence type="ECO:0000313" key="10">
    <source>
        <dbReference type="EMBL" id="RXE59981.1"/>
    </source>
</evidence>
<feature type="transmembrane region" description="Helical" evidence="8">
    <location>
        <begin position="241"/>
        <end position="260"/>
    </location>
</feature>
<accession>A0A4Q0I6J4</accession>
<dbReference type="InterPro" id="IPR026032">
    <property type="entry name" value="HcaT-like"/>
</dbReference>
<dbReference type="Gene3D" id="1.20.1250.20">
    <property type="entry name" value="MFS general substrate transporter like domains"/>
    <property type="match status" value="2"/>
</dbReference>
<keyword evidence="6 8" id="KW-1133">Transmembrane helix</keyword>
<dbReference type="InterPro" id="IPR020846">
    <property type="entry name" value="MFS_dom"/>
</dbReference>
<keyword evidence="3" id="KW-1003">Cell membrane</keyword>